<dbReference type="Proteomes" id="UP000054549">
    <property type="component" value="Unassembled WGS sequence"/>
</dbReference>
<keyword evidence="2" id="KW-1185">Reference proteome</keyword>
<evidence type="ECO:0000313" key="1">
    <source>
        <dbReference type="EMBL" id="KIL54875.1"/>
    </source>
</evidence>
<dbReference type="EMBL" id="KN818610">
    <property type="protein sequence ID" value="KIL54875.1"/>
    <property type="molecule type" value="Genomic_DNA"/>
</dbReference>
<reference evidence="1 2" key="1">
    <citation type="submission" date="2014-04" db="EMBL/GenBank/DDBJ databases">
        <title>Evolutionary Origins and Diversification of the Mycorrhizal Mutualists.</title>
        <authorList>
            <consortium name="DOE Joint Genome Institute"/>
            <consortium name="Mycorrhizal Genomics Consortium"/>
            <person name="Kohler A."/>
            <person name="Kuo A."/>
            <person name="Nagy L.G."/>
            <person name="Floudas D."/>
            <person name="Copeland A."/>
            <person name="Barry K.W."/>
            <person name="Cichocki N."/>
            <person name="Veneault-Fourrey C."/>
            <person name="LaButti K."/>
            <person name="Lindquist E.A."/>
            <person name="Lipzen A."/>
            <person name="Lundell T."/>
            <person name="Morin E."/>
            <person name="Murat C."/>
            <person name="Riley R."/>
            <person name="Ohm R."/>
            <person name="Sun H."/>
            <person name="Tunlid A."/>
            <person name="Henrissat B."/>
            <person name="Grigoriev I.V."/>
            <person name="Hibbett D.S."/>
            <person name="Martin F."/>
        </authorList>
    </citation>
    <scope>NUCLEOTIDE SEQUENCE [LARGE SCALE GENOMIC DNA]</scope>
    <source>
        <strain evidence="1 2">Koide BX008</strain>
    </source>
</reference>
<evidence type="ECO:0000313" key="2">
    <source>
        <dbReference type="Proteomes" id="UP000054549"/>
    </source>
</evidence>
<name>A0A0C2RX34_AMAMK</name>
<protein>
    <submittedName>
        <fullName evidence="1">Uncharacterized protein</fullName>
    </submittedName>
</protein>
<dbReference type="InParanoid" id="A0A0C2RX34"/>
<accession>A0A0C2RX34</accession>
<proteinExistence type="predicted"/>
<dbReference type="AlphaFoldDB" id="A0A0C2RX34"/>
<sequence>MHELKHKLKKSAVVLFQGDSPKSVPLHRKEGKVNFRQDDTFRQQKPVSTKRTHNMMTKRRTISSPEVAILSKWGLSWCTDSLDGVASPSSDCTASYFGRVGQ</sequence>
<organism evidence="1 2">
    <name type="scientific">Amanita muscaria (strain Koide BX008)</name>
    <dbReference type="NCBI Taxonomy" id="946122"/>
    <lineage>
        <taxon>Eukaryota</taxon>
        <taxon>Fungi</taxon>
        <taxon>Dikarya</taxon>
        <taxon>Basidiomycota</taxon>
        <taxon>Agaricomycotina</taxon>
        <taxon>Agaricomycetes</taxon>
        <taxon>Agaricomycetidae</taxon>
        <taxon>Agaricales</taxon>
        <taxon>Pluteineae</taxon>
        <taxon>Amanitaceae</taxon>
        <taxon>Amanita</taxon>
    </lineage>
</organism>
<dbReference type="HOGENOM" id="CLU_2276778_0_0_1"/>
<gene>
    <name evidence="1" type="ORF">M378DRAFT_18467</name>
</gene>